<dbReference type="InterPro" id="IPR011335">
    <property type="entry name" value="Restrct_endonuc-II-like"/>
</dbReference>
<accession>A0ABT2MN49</accession>
<dbReference type="CDD" id="cd06260">
    <property type="entry name" value="DUF820-like"/>
    <property type="match status" value="1"/>
</dbReference>
<evidence type="ECO:0000259" key="1">
    <source>
        <dbReference type="Pfam" id="PF05685"/>
    </source>
</evidence>
<dbReference type="Pfam" id="PF05685">
    <property type="entry name" value="Uma2"/>
    <property type="match status" value="1"/>
</dbReference>
<gene>
    <name evidence="2" type="ORF">NG799_07420</name>
</gene>
<name>A0ABT2MN49_9CYAN</name>
<proteinExistence type="predicted"/>
<dbReference type="Gene3D" id="3.90.1570.10">
    <property type="entry name" value="tt1808, chain A"/>
    <property type="match status" value="1"/>
</dbReference>
<feature type="domain" description="Putative restriction endonuclease" evidence="1">
    <location>
        <begin position="4"/>
        <end position="164"/>
    </location>
</feature>
<keyword evidence="2" id="KW-0378">Hydrolase</keyword>
<dbReference type="InterPro" id="IPR008538">
    <property type="entry name" value="Uma2"/>
</dbReference>
<dbReference type="PANTHER" id="PTHR36558:SF1">
    <property type="entry name" value="RESTRICTION ENDONUCLEASE DOMAIN-CONTAINING PROTEIN-RELATED"/>
    <property type="match status" value="1"/>
</dbReference>
<dbReference type="Proteomes" id="UP001525890">
    <property type="component" value="Unassembled WGS sequence"/>
</dbReference>
<dbReference type="EMBL" id="JAMXFF010000008">
    <property type="protein sequence ID" value="MCT7966160.1"/>
    <property type="molecule type" value="Genomic_DNA"/>
</dbReference>
<organism evidence="2 3">
    <name type="scientific">Laspinema palackyanum D2a</name>
    <dbReference type="NCBI Taxonomy" id="2953684"/>
    <lineage>
        <taxon>Bacteria</taxon>
        <taxon>Bacillati</taxon>
        <taxon>Cyanobacteriota</taxon>
        <taxon>Cyanophyceae</taxon>
        <taxon>Oscillatoriophycideae</taxon>
        <taxon>Oscillatoriales</taxon>
        <taxon>Laspinemataceae</taxon>
        <taxon>Laspinema</taxon>
        <taxon>Laspinema palackyanum</taxon>
    </lineage>
</organism>
<keyword evidence="2" id="KW-0540">Nuclease</keyword>
<dbReference type="RefSeq" id="WP_368005810.1">
    <property type="nucleotide sequence ID" value="NZ_JAMXFF010000008.1"/>
</dbReference>
<dbReference type="SUPFAM" id="SSF52980">
    <property type="entry name" value="Restriction endonuclease-like"/>
    <property type="match status" value="1"/>
</dbReference>
<dbReference type="InterPro" id="IPR012296">
    <property type="entry name" value="Nuclease_put_TT1808"/>
</dbReference>
<evidence type="ECO:0000313" key="3">
    <source>
        <dbReference type="Proteomes" id="UP001525890"/>
    </source>
</evidence>
<dbReference type="GO" id="GO:0004519">
    <property type="term" value="F:endonuclease activity"/>
    <property type="evidence" value="ECO:0007669"/>
    <property type="project" value="UniProtKB-KW"/>
</dbReference>
<keyword evidence="2" id="KW-0255">Endonuclease</keyword>
<reference evidence="2 3" key="1">
    <citation type="journal article" date="2022" name="Front. Microbiol.">
        <title>High genomic differentiation and limited gene flow indicate recent cryptic speciation within the genus Laspinema (cyanobacteria).</title>
        <authorList>
            <person name="Stanojkovic A."/>
            <person name="Skoupy S."/>
            <person name="Skaloud P."/>
            <person name="Dvorak P."/>
        </authorList>
    </citation>
    <scope>NUCLEOTIDE SEQUENCE [LARGE SCALE GENOMIC DNA]</scope>
    <source>
        <strain evidence="2 3">D2a</strain>
    </source>
</reference>
<keyword evidence="3" id="KW-1185">Reference proteome</keyword>
<comment type="caution">
    <text evidence="2">The sequence shown here is derived from an EMBL/GenBank/DDBJ whole genome shotgun (WGS) entry which is preliminary data.</text>
</comment>
<protein>
    <submittedName>
        <fullName evidence="2">Uma2 family endonuclease</fullName>
    </submittedName>
</protein>
<dbReference type="PANTHER" id="PTHR36558">
    <property type="entry name" value="GLR1098 PROTEIN"/>
    <property type="match status" value="1"/>
</dbReference>
<evidence type="ECO:0000313" key="2">
    <source>
        <dbReference type="EMBL" id="MCT7966160.1"/>
    </source>
</evidence>
<sequence>MTPEEYFAEEEISPIRREYIRGEVYPMLASTPAHNMITLNLATILRKQVRGTKGHVFVQDIKVRIETVDAFYYPDLTVTCDPRDSQVINSFIRYPCLIVEVLSESTEAFDRGDKFADYRQIPTLKEYLIISQIRPNVECYRRNERGRWELYSYQALEQIQLTSLNLRIDMATLYEDVW</sequence>